<dbReference type="InterPro" id="IPR008972">
    <property type="entry name" value="Cupredoxin"/>
</dbReference>
<evidence type="ECO:0000259" key="6">
    <source>
        <dbReference type="Pfam" id="PF00127"/>
    </source>
</evidence>
<keyword evidence="3" id="KW-0249">Electron transport</keyword>
<keyword evidence="2" id="KW-0479">Metal-binding</keyword>
<dbReference type="Pfam" id="PF00127">
    <property type="entry name" value="Copper-bind"/>
    <property type="match status" value="1"/>
</dbReference>
<dbReference type="PROSITE" id="PS00079">
    <property type="entry name" value="MULTICOPPER_OXIDASE1"/>
    <property type="match status" value="1"/>
</dbReference>
<keyword evidence="5" id="KW-0732">Signal</keyword>
<dbReference type="InterPro" id="IPR028871">
    <property type="entry name" value="BlueCu_1_BS"/>
</dbReference>
<dbReference type="Proteomes" id="UP000285310">
    <property type="component" value="Unassembled WGS sequence"/>
</dbReference>
<feature type="domain" description="Blue (type 1) copper" evidence="6">
    <location>
        <begin position="31"/>
        <end position="149"/>
    </location>
</feature>
<gene>
    <name evidence="7" type="ORF">SAJA_01785</name>
</gene>
<keyword evidence="8" id="KW-1185">Reference proteome</keyword>
<dbReference type="PANTHER" id="PTHR38439:SF2">
    <property type="entry name" value="OUTER MEMBRANE PROTEIN H.8"/>
    <property type="match status" value="1"/>
</dbReference>
<dbReference type="GO" id="GO:0009055">
    <property type="term" value="F:electron transfer activity"/>
    <property type="evidence" value="ECO:0007669"/>
    <property type="project" value="InterPro"/>
</dbReference>
<dbReference type="OrthoDB" id="9814063at2"/>
<dbReference type="RefSeq" id="WP_123656938.1">
    <property type="nucleotide sequence ID" value="NZ_AYKG01000003.1"/>
</dbReference>
<evidence type="ECO:0000256" key="1">
    <source>
        <dbReference type="ARBA" id="ARBA00022448"/>
    </source>
</evidence>
<dbReference type="AlphaFoldDB" id="A0A423Q111"/>
<proteinExistence type="predicted"/>
<accession>A0A423Q111</accession>
<dbReference type="EMBL" id="AYKG01000003">
    <property type="protein sequence ID" value="ROO31910.1"/>
    <property type="molecule type" value="Genomic_DNA"/>
</dbReference>
<keyword evidence="4" id="KW-0186">Copper</keyword>
<evidence type="ECO:0000313" key="7">
    <source>
        <dbReference type="EMBL" id="ROO31910.1"/>
    </source>
</evidence>
<evidence type="ECO:0000256" key="3">
    <source>
        <dbReference type="ARBA" id="ARBA00022982"/>
    </source>
</evidence>
<dbReference type="InterPro" id="IPR050845">
    <property type="entry name" value="Cu-binding_ET"/>
</dbReference>
<dbReference type="Gene3D" id="2.60.40.420">
    <property type="entry name" value="Cupredoxins - blue copper proteins"/>
    <property type="match status" value="1"/>
</dbReference>
<evidence type="ECO:0000256" key="5">
    <source>
        <dbReference type="SAM" id="SignalP"/>
    </source>
</evidence>
<dbReference type="PROSITE" id="PS00196">
    <property type="entry name" value="COPPER_BLUE"/>
    <property type="match status" value="1"/>
</dbReference>
<name>A0A423Q111_9GAMM</name>
<feature type="chain" id="PRO_5019438098" description="Blue (type 1) copper domain-containing protein" evidence="5">
    <location>
        <begin position="21"/>
        <end position="149"/>
    </location>
</feature>
<organism evidence="7 8">
    <name type="scientific">Salinisphaera japonica YTM-1</name>
    <dbReference type="NCBI Taxonomy" id="1209778"/>
    <lineage>
        <taxon>Bacteria</taxon>
        <taxon>Pseudomonadati</taxon>
        <taxon>Pseudomonadota</taxon>
        <taxon>Gammaproteobacteria</taxon>
        <taxon>Salinisphaerales</taxon>
        <taxon>Salinisphaeraceae</taxon>
        <taxon>Salinisphaera</taxon>
    </lineage>
</organism>
<comment type="caution">
    <text evidence="7">The sequence shown here is derived from an EMBL/GenBank/DDBJ whole genome shotgun (WGS) entry which is preliminary data.</text>
</comment>
<reference evidence="7 8" key="1">
    <citation type="submission" date="2013-10" db="EMBL/GenBank/DDBJ databases">
        <title>Salinisphaera japonica YTM-1 Genome Sequencing.</title>
        <authorList>
            <person name="Lai Q."/>
            <person name="Li C."/>
            <person name="Shao Z."/>
        </authorList>
    </citation>
    <scope>NUCLEOTIDE SEQUENCE [LARGE SCALE GENOMIC DNA]</scope>
    <source>
        <strain evidence="7 8">YTM-1</strain>
    </source>
</reference>
<sequence length="149" mass="15692">MSLRALLVAALVGLSLSPLAAQADASFKIIGQNDLRYSKEHLRVAPGESVTVKLVNKSHLPASAMAHNWVLLKHGADADAFDNAAQNAPANDYFPKARADQTIAHTGMVAGGKSDTVTFTAPDKPGDYSYICTFPGHFAAGMKGVLTVK</sequence>
<dbReference type="PANTHER" id="PTHR38439">
    <property type="entry name" value="AURACYANIN-B"/>
    <property type="match status" value="1"/>
</dbReference>
<evidence type="ECO:0000256" key="2">
    <source>
        <dbReference type="ARBA" id="ARBA00022723"/>
    </source>
</evidence>
<dbReference type="SUPFAM" id="SSF49503">
    <property type="entry name" value="Cupredoxins"/>
    <property type="match status" value="1"/>
</dbReference>
<dbReference type="InterPro" id="IPR033138">
    <property type="entry name" value="Cu_oxidase_CS"/>
</dbReference>
<dbReference type="GO" id="GO:0005507">
    <property type="term" value="F:copper ion binding"/>
    <property type="evidence" value="ECO:0007669"/>
    <property type="project" value="InterPro"/>
</dbReference>
<protein>
    <recommendedName>
        <fullName evidence="6">Blue (type 1) copper domain-containing protein</fullName>
    </recommendedName>
</protein>
<dbReference type="InParanoid" id="A0A423Q111"/>
<feature type="signal peptide" evidence="5">
    <location>
        <begin position="1"/>
        <end position="20"/>
    </location>
</feature>
<evidence type="ECO:0000313" key="8">
    <source>
        <dbReference type="Proteomes" id="UP000285310"/>
    </source>
</evidence>
<keyword evidence="1" id="KW-0813">Transport</keyword>
<dbReference type="InterPro" id="IPR000923">
    <property type="entry name" value="BlueCu_1"/>
</dbReference>
<evidence type="ECO:0000256" key="4">
    <source>
        <dbReference type="ARBA" id="ARBA00023008"/>
    </source>
</evidence>